<gene>
    <name evidence="1" type="ORF">BDK51DRAFT_45017</name>
</gene>
<evidence type="ECO:0000313" key="1">
    <source>
        <dbReference type="EMBL" id="RKO93698.1"/>
    </source>
</evidence>
<name>A0A4P9WPN0_9FUNG</name>
<proteinExistence type="predicted"/>
<dbReference type="OrthoDB" id="10683946at2759"/>
<keyword evidence="2" id="KW-1185">Reference proteome</keyword>
<accession>A0A4P9WPN0</accession>
<dbReference type="Proteomes" id="UP000269721">
    <property type="component" value="Unassembled WGS sequence"/>
</dbReference>
<sequence length="526" mass="58864">MITDLSSVQGEKSSRILALIKNKTGEDIVNQLQDSSSELFKAIPVNILKKDISGRKYLSILETVQPLFCAGDETKNITQKSDGLQELQEETNSPETSLIAIPEEIQKIFEKSEENSELIYLADTLGGDLCSKDKFSPENMDVSNIMQMINIVKERFEDKVGSEPFANDERDENPSLISTLPSLEGPQKCVMPTKQNPFMNYLVGDNPDRGGACKVSDIQEMAANLLDNQLFTDVDDLYSRNANQRLFALTPFTSRIPDTSEFANWLVAGATDCKTDKQCPPFDDIRLQRDLIPEDLDQTLTESEDPGRYIFDIKPKAPCYMENQRFQGFQQAQRAVPVNLLDIESKLKYMLLGEEDNDYITGDIHKAKAPKIPSDLSNKIIVPECQDNFGYVPTKIRKVDFPKWSMQLDGKGGPTSNYMRPGRDSRLEMKDAFKRQEKSGTYCAGFGNNGTANMSGGLTFLPSQTIGDVTLQERANSSQSAVSQETMRAASTIDPTMTYMQLLQAADRNLSENVRFYNYFAPSGCE</sequence>
<organism evidence="1 2">
    <name type="scientific">Blyttiomyces helicus</name>
    <dbReference type="NCBI Taxonomy" id="388810"/>
    <lineage>
        <taxon>Eukaryota</taxon>
        <taxon>Fungi</taxon>
        <taxon>Fungi incertae sedis</taxon>
        <taxon>Chytridiomycota</taxon>
        <taxon>Chytridiomycota incertae sedis</taxon>
        <taxon>Chytridiomycetes</taxon>
        <taxon>Chytridiomycetes incertae sedis</taxon>
        <taxon>Blyttiomyces</taxon>
    </lineage>
</organism>
<dbReference type="AlphaFoldDB" id="A0A4P9WPN0"/>
<evidence type="ECO:0000313" key="2">
    <source>
        <dbReference type="Proteomes" id="UP000269721"/>
    </source>
</evidence>
<dbReference type="EMBL" id="KZ994145">
    <property type="protein sequence ID" value="RKO93698.1"/>
    <property type="molecule type" value="Genomic_DNA"/>
</dbReference>
<protein>
    <submittedName>
        <fullName evidence="1">Uncharacterized protein</fullName>
    </submittedName>
</protein>
<reference evidence="2" key="1">
    <citation type="journal article" date="2018" name="Nat. Microbiol.">
        <title>Leveraging single-cell genomics to expand the fungal tree of life.</title>
        <authorList>
            <person name="Ahrendt S.R."/>
            <person name="Quandt C.A."/>
            <person name="Ciobanu D."/>
            <person name="Clum A."/>
            <person name="Salamov A."/>
            <person name="Andreopoulos B."/>
            <person name="Cheng J.F."/>
            <person name="Woyke T."/>
            <person name="Pelin A."/>
            <person name="Henrissat B."/>
            <person name="Reynolds N.K."/>
            <person name="Benny G.L."/>
            <person name="Smith M.E."/>
            <person name="James T.Y."/>
            <person name="Grigoriev I.V."/>
        </authorList>
    </citation>
    <scope>NUCLEOTIDE SEQUENCE [LARGE SCALE GENOMIC DNA]</scope>
</reference>